<name>A0A015K831_RHIIW</name>
<dbReference type="EMBL" id="JEMT01028094">
    <property type="protein sequence ID" value="EXX55616.1"/>
    <property type="molecule type" value="Genomic_DNA"/>
</dbReference>
<gene>
    <name evidence="1" type="ORF">RirG_223840</name>
</gene>
<accession>A0A015K831</accession>
<dbReference type="AlphaFoldDB" id="A0A015K831"/>
<organism evidence="1 2">
    <name type="scientific">Rhizophagus irregularis (strain DAOM 197198w)</name>
    <name type="common">Glomus intraradices</name>
    <dbReference type="NCBI Taxonomy" id="1432141"/>
    <lineage>
        <taxon>Eukaryota</taxon>
        <taxon>Fungi</taxon>
        <taxon>Fungi incertae sedis</taxon>
        <taxon>Mucoromycota</taxon>
        <taxon>Glomeromycotina</taxon>
        <taxon>Glomeromycetes</taxon>
        <taxon>Glomerales</taxon>
        <taxon>Glomeraceae</taxon>
        <taxon>Rhizophagus</taxon>
    </lineage>
</organism>
<reference evidence="1 2" key="1">
    <citation type="submission" date="2014-02" db="EMBL/GenBank/DDBJ databases">
        <title>Single nucleus genome sequencing reveals high similarity among nuclei of an endomycorrhizal fungus.</title>
        <authorList>
            <person name="Lin K."/>
            <person name="Geurts R."/>
            <person name="Zhang Z."/>
            <person name="Limpens E."/>
            <person name="Saunders D.G."/>
            <person name="Mu D."/>
            <person name="Pang E."/>
            <person name="Cao H."/>
            <person name="Cha H."/>
            <person name="Lin T."/>
            <person name="Zhou Q."/>
            <person name="Shang Y."/>
            <person name="Li Y."/>
            <person name="Ivanov S."/>
            <person name="Sharma T."/>
            <person name="Velzen R.V."/>
            <person name="Ruijter N.D."/>
            <person name="Aanen D.K."/>
            <person name="Win J."/>
            <person name="Kamoun S."/>
            <person name="Bisseling T."/>
            <person name="Huang S."/>
        </authorList>
    </citation>
    <scope>NUCLEOTIDE SEQUENCE [LARGE SCALE GENOMIC DNA]</scope>
    <source>
        <strain evidence="2">DAOM197198w</strain>
    </source>
</reference>
<keyword evidence="2" id="KW-1185">Reference proteome</keyword>
<evidence type="ECO:0000313" key="1">
    <source>
        <dbReference type="EMBL" id="EXX55616.1"/>
    </source>
</evidence>
<proteinExistence type="predicted"/>
<sequence length="58" mass="6657">MAIDCWKCDPPSNFCLRLARGLIPMSLTSFLGTYFSPSNIWSILDTPKFRQNFTIDLL</sequence>
<comment type="caution">
    <text evidence="1">The sequence shown here is derived from an EMBL/GenBank/DDBJ whole genome shotgun (WGS) entry which is preliminary data.</text>
</comment>
<evidence type="ECO:0000313" key="2">
    <source>
        <dbReference type="Proteomes" id="UP000022910"/>
    </source>
</evidence>
<protein>
    <submittedName>
        <fullName evidence="1">Uncharacterized protein</fullName>
    </submittedName>
</protein>
<dbReference type="Proteomes" id="UP000022910">
    <property type="component" value="Unassembled WGS sequence"/>
</dbReference>
<dbReference type="HOGENOM" id="CLU_2980322_0_0_1"/>